<dbReference type="Proteomes" id="UP000034407">
    <property type="component" value="Unassembled WGS sequence"/>
</dbReference>
<dbReference type="EMBL" id="LBBT01000340">
    <property type="protein sequence ID" value="KKY00050.1"/>
    <property type="molecule type" value="Genomic_DNA"/>
</dbReference>
<comment type="caution">
    <text evidence="1">The sequence shown here is derived from an EMBL/GenBank/DDBJ whole genome shotgun (WGS) entry which is preliminary data.</text>
</comment>
<dbReference type="RefSeq" id="WP_046824199.1">
    <property type="nucleotide sequence ID" value="NZ_LBBT01000340.1"/>
</dbReference>
<protein>
    <recommendedName>
        <fullName evidence="3">DUF5667 domain-containing protein</fullName>
    </recommendedName>
</protein>
<dbReference type="AlphaFoldDB" id="A0A0M3DBL8"/>
<dbReference type="OrthoDB" id="1760430at2"/>
<name>A0A0M3DBL8_9FIRM</name>
<proteinExistence type="predicted"/>
<gene>
    <name evidence="1" type="ORF">VN21_16345</name>
</gene>
<dbReference type="PATRIC" id="fig|1629550.3.peg.2773"/>
<reference evidence="1 2" key="1">
    <citation type="submission" date="2015-04" db="EMBL/GenBank/DDBJ databases">
        <title>Microcin producing Clostridium sp. JC272T.</title>
        <authorList>
            <person name="Jyothsna T."/>
            <person name="Sasikala C."/>
            <person name="Ramana C."/>
        </authorList>
    </citation>
    <scope>NUCLEOTIDE SEQUENCE [LARGE SCALE GENOMIC DNA]</scope>
    <source>
        <strain evidence="1 2">JC272</strain>
    </source>
</reference>
<keyword evidence="2" id="KW-1185">Reference proteome</keyword>
<sequence length="151" mass="17028">MFLKKLSIVLAITLILFTSNITFTHALIVTTTNSVNNQYIQDLERVDNDMYLLTKAVIMGDYKEDEIGKSIKFIETLINDLNIKVSKLNKEDTDSILAIQSILNFYKISLMKIQSYLETKDPDNLIDAINAFSLASSASKELERIISDAGK</sequence>
<organism evidence="1 2">
    <name type="scientific">Paraclostridium benzoelyticum</name>
    <dbReference type="NCBI Taxonomy" id="1629550"/>
    <lineage>
        <taxon>Bacteria</taxon>
        <taxon>Bacillati</taxon>
        <taxon>Bacillota</taxon>
        <taxon>Clostridia</taxon>
        <taxon>Peptostreptococcales</taxon>
        <taxon>Peptostreptococcaceae</taxon>
        <taxon>Paraclostridium</taxon>
    </lineage>
</organism>
<accession>A0A0M3DBL8</accession>
<evidence type="ECO:0000313" key="2">
    <source>
        <dbReference type="Proteomes" id="UP000034407"/>
    </source>
</evidence>
<evidence type="ECO:0000313" key="1">
    <source>
        <dbReference type="EMBL" id="KKY00050.1"/>
    </source>
</evidence>
<evidence type="ECO:0008006" key="3">
    <source>
        <dbReference type="Google" id="ProtNLM"/>
    </source>
</evidence>